<dbReference type="SMART" id="SM00419">
    <property type="entry name" value="HTH_CRP"/>
    <property type="match status" value="1"/>
</dbReference>
<evidence type="ECO:0000313" key="6">
    <source>
        <dbReference type="EMBL" id="KWT65238.1"/>
    </source>
</evidence>
<name>A0A109BAI8_HYPSL</name>
<dbReference type="PROSITE" id="PS51063">
    <property type="entry name" value="HTH_CRP_2"/>
    <property type="match status" value="1"/>
</dbReference>
<comment type="caution">
    <text evidence="6">The sequence shown here is derived from an EMBL/GenBank/DDBJ whole genome shotgun (WGS) entry which is preliminary data.</text>
</comment>
<dbReference type="PATRIC" id="fig|121290.4.peg.588"/>
<keyword evidence="2" id="KW-0238">DNA-binding</keyword>
<dbReference type="InterPro" id="IPR014710">
    <property type="entry name" value="RmlC-like_jellyroll"/>
</dbReference>
<dbReference type="PANTHER" id="PTHR24567">
    <property type="entry name" value="CRP FAMILY TRANSCRIPTIONAL REGULATORY PROTEIN"/>
    <property type="match status" value="1"/>
</dbReference>
<protein>
    <submittedName>
        <fullName evidence="6">Transcriptional regulator, Crp/Fnr family</fullName>
    </submittedName>
</protein>
<accession>A0A109BAI8</accession>
<evidence type="ECO:0000256" key="3">
    <source>
        <dbReference type="ARBA" id="ARBA00023163"/>
    </source>
</evidence>
<reference evidence="6 7" key="1">
    <citation type="submission" date="2015-10" db="EMBL/GenBank/DDBJ databases">
        <title>Transcriptomic analysis of a linuron degrading triple-species bacterial consortium.</title>
        <authorList>
            <person name="Albers P."/>
        </authorList>
    </citation>
    <scope>NUCLEOTIDE SEQUENCE [LARGE SCALE GENOMIC DNA]</scope>
    <source>
        <strain evidence="6 7">WDL6</strain>
    </source>
</reference>
<feature type="domain" description="HTH crp-type" evidence="5">
    <location>
        <begin position="148"/>
        <end position="212"/>
    </location>
</feature>
<dbReference type="InterPro" id="IPR000595">
    <property type="entry name" value="cNMP-bd_dom"/>
</dbReference>
<evidence type="ECO:0000256" key="1">
    <source>
        <dbReference type="ARBA" id="ARBA00023015"/>
    </source>
</evidence>
<organism evidence="6 7">
    <name type="scientific">Hyphomicrobium sulfonivorans</name>
    <dbReference type="NCBI Taxonomy" id="121290"/>
    <lineage>
        <taxon>Bacteria</taxon>
        <taxon>Pseudomonadati</taxon>
        <taxon>Pseudomonadota</taxon>
        <taxon>Alphaproteobacteria</taxon>
        <taxon>Hyphomicrobiales</taxon>
        <taxon>Hyphomicrobiaceae</taxon>
        <taxon>Hyphomicrobium</taxon>
    </lineage>
</organism>
<dbReference type="EMBL" id="LMTR01000082">
    <property type="protein sequence ID" value="KWT65238.1"/>
    <property type="molecule type" value="Genomic_DNA"/>
</dbReference>
<dbReference type="Pfam" id="PF13545">
    <property type="entry name" value="HTH_Crp_2"/>
    <property type="match status" value="1"/>
</dbReference>
<dbReference type="InterPro" id="IPR018490">
    <property type="entry name" value="cNMP-bd_dom_sf"/>
</dbReference>
<keyword evidence="7" id="KW-1185">Reference proteome</keyword>
<dbReference type="Proteomes" id="UP000059074">
    <property type="component" value="Unassembled WGS sequence"/>
</dbReference>
<dbReference type="GO" id="GO:0003700">
    <property type="term" value="F:DNA-binding transcription factor activity"/>
    <property type="evidence" value="ECO:0007669"/>
    <property type="project" value="TreeGrafter"/>
</dbReference>
<keyword evidence="1" id="KW-0805">Transcription regulation</keyword>
<sequence>MHSEDWVSHFPGLHSLPDDILAALIASSRVVQLPAGTRIFGPGHAPDAFILMLRGTVRVQQVSDTGREIVLYRVSAGDSCALTTACLMGYDDYQAEALAETDVAAVAIPRATFDDIIARSPEFRRFVFTAFSRRVTDLFRVIEEVAFARIDVRLAQRLLERANTAGHIELTHQQLAAELGTAREVISRQLNEFQRRGWITTARGAIDITQPEALRQLATAP</sequence>
<keyword evidence="3" id="KW-0804">Transcription</keyword>
<dbReference type="GO" id="GO:0003677">
    <property type="term" value="F:DNA binding"/>
    <property type="evidence" value="ECO:0007669"/>
    <property type="project" value="UniProtKB-KW"/>
</dbReference>
<dbReference type="PROSITE" id="PS50042">
    <property type="entry name" value="CNMP_BINDING_3"/>
    <property type="match status" value="1"/>
</dbReference>
<dbReference type="Pfam" id="PF00027">
    <property type="entry name" value="cNMP_binding"/>
    <property type="match status" value="1"/>
</dbReference>
<evidence type="ECO:0000313" key="7">
    <source>
        <dbReference type="Proteomes" id="UP000059074"/>
    </source>
</evidence>
<dbReference type="CDD" id="cd00038">
    <property type="entry name" value="CAP_ED"/>
    <property type="match status" value="1"/>
</dbReference>
<evidence type="ECO:0000259" key="4">
    <source>
        <dbReference type="PROSITE" id="PS50042"/>
    </source>
</evidence>
<dbReference type="InterPro" id="IPR036388">
    <property type="entry name" value="WH-like_DNA-bd_sf"/>
</dbReference>
<dbReference type="GO" id="GO:0005829">
    <property type="term" value="C:cytosol"/>
    <property type="evidence" value="ECO:0007669"/>
    <property type="project" value="TreeGrafter"/>
</dbReference>
<dbReference type="InterPro" id="IPR036390">
    <property type="entry name" value="WH_DNA-bd_sf"/>
</dbReference>
<dbReference type="SUPFAM" id="SSF51206">
    <property type="entry name" value="cAMP-binding domain-like"/>
    <property type="match status" value="1"/>
</dbReference>
<dbReference type="RefSeq" id="WP_068463909.1">
    <property type="nucleotide sequence ID" value="NZ_LMTR01000082.1"/>
</dbReference>
<gene>
    <name evidence="6" type="ORF">APY04_2987</name>
</gene>
<evidence type="ECO:0000256" key="2">
    <source>
        <dbReference type="ARBA" id="ARBA00023125"/>
    </source>
</evidence>
<dbReference type="InterPro" id="IPR012318">
    <property type="entry name" value="HTH_CRP"/>
</dbReference>
<dbReference type="Gene3D" id="2.60.120.10">
    <property type="entry name" value="Jelly Rolls"/>
    <property type="match status" value="1"/>
</dbReference>
<dbReference type="PANTHER" id="PTHR24567:SF74">
    <property type="entry name" value="HTH-TYPE TRANSCRIPTIONAL REGULATOR ARCR"/>
    <property type="match status" value="1"/>
</dbReference>
<dbReference type="SUPFAM" id="SSF46785">
    <property type="entry name" value="Winged helix' DNA-binding domain"/>
    <property type="match status" value="1"/>
</dbReference>
<dbReference type="OrthoDB" id="9776746at2"/>
<dbReference type="STRING" id="121290.APY04_2987"/>
<dbReference type="Gene3D" id="1.10.10.10">
    <property type="entry name" value="Winged helix-like DNA-binding domain superfamily/Winged helix DNA-binding domain"/>
    <property type="match status" value="1"/>
</dbReference>
<dbReference type="AlphaFoldDB" id="A0A109BAI8"/>
<dbReference type="SMART" id="SM00100">
    <property type="entry name" value="cNMP"/>
    <property type="match status" value="1"/>
</dbReference>
<feature type="domain" description="Cyclic nucleotide-binding" evidence="4">
    <location>
        <begin position="12"/>
        <end position="134"/>
    </location>
</feature>
<evidence type="ECO:0000259" key="5">
    <source>
        <dbReference type="PROSITE" id="PS51063"/>
    </source>
</evidence>
<dbReference type="InterPro" id="IPR050397">
    <property type="entry name" value="Env_Response_Regulators"/>
</dbReference>
<proteinExistence type="predicted"/>